<proteinExistence type="predicted"/>
<dbReference type="Proteomes" id="UP000292704">
    <property type="component" value="Unassembled WGS sequence"/>
</dbReference>
<protein>
    <submittedName>
        <fullName evidence="1">Zinc ribbon domain-containing protein</fullName>
    </submittedName>
</protein>
<gene>
    <name evidence="1" type="ORF">ELS17_09015</name>
</gene>
<dbReference type="RefSeq" id="WP_130170350.1">
    <property type="nucleotide sequence ID" value="NZ_SHMR01000001.1"/>
</dbReference>
<dbReference type="EMBL" id="SHMR01000001">
    <property type="protein sequence ID" value="RZH69534.1"/>
    <property type="molecule type" value="Genomic_DNA"/>
</dbReference>
<comment type="caution">
    <text evidence="1">The sequence shown here is derived from an EMBL/GenBank/DDBJ whole genome shotgun (WGS) entry which is preliminary data.</text>
</comment>
<evidence type="ECO:0000313" key="1">
    <source>
        <dbReference type="EMBL" id="RZH69534.1"/>
    </source>
</evidence>
<accession>A0A482Y5X0</accession>
<organism evidence="1 2">
    <name type="scientific">Natrinema altunense</name>
    <dbReference type="NCBI Taxonomy" id="222984"/>
    <lineage>
        <taxon>Archaea</taxon>
        <taxon>Methanobacteriati</taxon>
        <taxon>Methanobacteriota</taxon>
        <taxon>Stenosarchaea group</taxon>
        <taxon>Halobacteria</taxon>
        <taxon>Halobacteriales</taxon>
        <taxon>Natrialbaceae</taxon>
        <taxon>Natrinema</taxon>
    </lineage>
</organism>
<dbReference type="OrthoDB" id="187468at2157"/>
<name>A0A482Y5X0_9EURY</name>
<sequence length="105" mass="11421">MTYLLVGAVLLLCLLPSLLFLGFWNGLVRMQRRSLIARTSSRAGHSDPTVTWSDVIDAYTDPRHRLLAAPSEPQSATTRDGQCAACAAVNDSIASFCRNCGHTLE</sequence>
<evidence type="ECO:0000313" key="2">
    <source>
        <dbReference type="Proteomes" id="UP000292704"/>
    </source>
</evidence>
<reference evidence="1 2" key="1">
    <citation type="submission" date="2019-02" db="EMBL/GenBank/DDBJ databases">
        <title>Genome analysis provides insights into bioremediation potentialities and Haloocin production by Natrinema altunense strain 4.1R isolated from Chott Douz in Tunisian desert.</title>
        <authorList>
            <person name="Najjari A."/>
            <person name="Youssef N."/>
            <person name="Ben Dhia O."/>
            <person name="Ferjani R."/>
            <person name="El Hidri D."/>
            <person name="Ouzari H.I."/>
            <person name="Cherif A."/>
        </authorList>
    </citation>
    <scope>NUCLEOTIDE SEQUENCE [LARGE SCALE GENOMIC DNA]</scope>
    <source>
        <strain evidence="1 2">4.1R</strain>
    </source>
</reference>
<dbReference type="AlphaFoldDB" id="A0A482Y5X0"/>